<organism evidence="3 4">
    <name type="scientific">Mucisphaera calidilacus</name>
    <dbReference type="NCBI Taxonomy" id="2527982"/>
    <lineage>
        <taxon>Bacteria</taxon>
        <taxon>Pseudomonadati</taxon>
        <taxon>Planctomycetota</taxon>
        <taxon>Phycisphaerae</taxon>
        <taxon>Phycisphaerales</taxon>
        <taxon>Phycisphaeraceae</taxon>
        <taxon>Mucisphaera</taxon>
    </lineage>
</organism>
<accession>A0A518BXH8</accession>
<feature type="compositionally biased region" description="Polar residues" evidence="2">
    <location>
        <begin position="1"/>
        <end position="14"/>
    </location>
</feature>
<reference evidence="3 4" key="1">
    <citation type="submission" date="2019-02" db="EMBL/GenBank/DDBJ databases">
        <title>Deep-cultivation of Planctomycetes and their phenomic and genomic characterization uncovers novel biology.</title>
        <authorList>
            <person name="Wiegand S."/>
            <person name="Jogler M."/>
            <person name="Boedeker C."/>
            <person name="Pinto D."/>
            <person name="Vollmers J."/>
            <person name="Rivas-Marin E."/>
            <person name="Kohn T."/>
            <person name="Peeters S.H."/>
            <person name="Heuer A."/>
            <person name="Rast P."/>
            <person name="Oberbeckmann S."/>
            <person name="Bunk B."/>
            <person name="Jeske O."/>
            <person name="Meyerdierks A."/>
            <person name="Storesund J.E."/>
            <person name="Kallscheuer N."/>
            <person name="Luecker S."/>
            <person name="Lage O.M."/>
            <person name="Pohl T."/>
            <person name="Merkel B.J."/>
            <person name="Hornburger P."/>
            <person name="Mueller R.-W."/>
            <person name="Bruemmer F."/>
            <person name="Labrenz M."/>
            <person name="Spormann A.M."/>
            <person name="Op den Camp H."/>
            <person name="Overmann J."/>
            <person name="Amann R."/>
            <person name="Jetten M.S.M."/>
            <person name="Mascher T."/>
            <person name="Medema M.H."/>
            <person name="Devos D.P."/>
            <person name="Kaster A.-K."/>
            <person name="Ovreas L."/>
            <person name="Rohde M."/>
            <person name="Galperin M.Y."/>
            <person name="Jogler C."/>
        </authorList>
    </citation>
    <scope>NUCLEOTIDE SEQUENCE [LARGE SCALE GENOMIC DNA]</scope>
    <source>
        <strain evidence="3 4">Pan265</strain>
    </source>
</reference>
<dbReference type="EMBL" id="CP036280">
    <property type="protein sequence ID" value="QDU71681.1"/>
    <property type="molecule type" value="Genomic_DNA"/>
</dbReference>
<dbReference type="KEGG" id="mcad:Pan265_15330"/>
<dbReference type="RefSeq" id="WP_236254265.1">
    <property type="nucleotide sequence ID" value="NZ_CP036280.1"/>
</dbReference>
<feature type="coiled-coil region" evidence="1">
    <location>
        <begin position="62"/>
        <end position="135"/>
    </location>
</feature>
<name>A0A518BXH8_9BACT</name>
<protein>
    <recommendedName>
        <fullName evidence="5">Chromosome partition protein Smc</fullName>
    </recommendedName>
</protein>
<keyword evidence="4" id="KW-1185">Reference proteome</keyword>
<evidence type="ECO:0000313" key="3">
    <source>
        <dbReference type="EMBL" id="QDU71681.1"/>
    </source>
</evidence>
<dbReference type="Gene3D" id="1.10.287.1490">
    <property type="match status" value="1"/>
</dbReference>
<dbReference type="SUPFAM" id="SSF57997">
    <property type="entry name" value="Tropomyosin"/>
    <property type="match status" value="1"/>
</dbReference>
<evidence type="ECO:0000256" key="2">
    <source>
        <dbReference type="SAM" id="MobiDB-lite"/>
    </source>
</evidence>
<dbReference type="AlphaFoldDB" id="A0A518BXH8"/>
<evidence type="ECO:0000313" key="4">
    <source>
        <dbReference type="Proteomes" id="UP000320386"/>
    </source>
</evidence>
<sequence length="213" mass="23860">MSSKVGRDQGTTRVAGTMTPEIAEQRVRLGARLLQAAQERLEARESWHQETTSTVEALRGCVERSDKRVAVYEQQLAQFEKALMQEQASHEREREAFKQALGILTEQLAGAERTIQKLTRRLDLQDRHLAELNGALLRLEARPSVVEQPVVRMADEPAAEVVAESELVTGDLPVVPVDDDASKRPVYRELLAQLREQSSSVRLDEVEPTRQAG</sequence>
<gene>
    <name evidence="3" type="ORF">Pan265_15330</name>
</gene>
<evidence type="ECO:0000256" key="1">
    <source>
        <dbReference type="SAM" id="Coils"/>
    </source>
</evidence>
<proteinExistence type="predicted"/>
<feature type="region of interest" description="Disordered" evidence="2">
    <location>
        <begin position="1"/>
        <end position="21"/>
    </location>
</feature>
<dbReference type="Proteomes" id="UP000320386">
    <property type="component" value="Chromosome"/>
</dbReference>
<keyword evidence="1" id="KW-0175">Coiled coil</keyword>
<evidence type="ECO:0008006" key="5">
    <source>
        <dbReference type="Google" id="ProtNLM"/>
    </source>
</evidence>